<evidence type="ECO:0000313" key="2">
    <source>
        <dbReference type="EMBL" id="KAG2960888.1"/>
    </source>
</evidence>
<name>A0A8T1ART6_9STRA</name>
<comment type="caution">
    <text evidence="1">The sequence shown here is derived from an EMBL/GenBank/DDBJ whole genome shotgun (WGS) entry which is preliminary data.</text>
</comment>
<evidence type="ECO:0000313" key="1">
    <source>
        <dbReference type="EMBL" id="KAG2887515.1"/>
    </source>
</evidence>
<gene>
    <name evidence="1" type="ORF">PC115_g20299</name>
    <name evidence="2" type="ORF">PC118_g22264</name>
</gene>
<dbReference type="EMBL" id="RCMI01001262">
    <property type="protein sequence ID" value="KAG2887515.1"/>
    <property type="molecule type" value="Genomic_DNA"/>
</dbReference>
<feature type="non-terminal residue" evidence="1">
    <location>
        <position position="1"/>
    </location>
</feature>
<dbReference type="VEuPathDB" id="FungiDB:PC110_g14546"/>
<proteinExistence type="predicted"/>
<dbReference type="EMBL" id="RCML01001699">
    <property type="protein sequence ID" value="KAG2960888.1"/>
    <property type="molecule type" value="Genomic_DNA"/>
</dbReference>
<dbReference type="Proteomes" id="UP000697107">
    <property type="component" value="Unassembled WGS sequence"/>
</dbReference>
<sequence>MNTECINLRLSLQGAQDVEALLYRTDLPLLTQLSSESLRCTTWFWGRGIGDILASNSGNIGVENGKMIFGVGIHTGIDHVRSILNGLGDDMNRGALVDFRDVESGVLPLIGGGAPGNLSGEEKLQAGLWITKCQ</sequence>
<reference evidence="1" key="1">
    <citation type="submission" date="2018-10" db="EMBL/GenBank/DDBJ databases">
        <title>Effector identification in a new, highly contiguous assembly of the strawberry crown rot pathogen Phytophthora cactorum.</title>
        <authorList>
            <person name="Armitage A.D."/>
            <person name="Nellist C.F."/>
            <person name="Bates H."/>
            <person name="Vickerstaff R.J."/>
            <person name="Harrison R.J."/>
        </authorList>
    </citation>
    <scope>NUCLEOTIDE SEQUENCE</scope>
    <source>
        <strain evidence="1">4032</strain>
        <strain evidence="2">P415</strain>
    </source>
</reference>
<organism evidence="1 3">
    <name type="scientific">Phytophthora cactorum</name>
    <dbReference type="NCBI Taxonomy" id="29920"/>
    <lineage>
        <taxon>Eukaryota</taxon>
        <taxon>Sar</taxon>
        <taxon>Stramenopiles</taxon>
        <taxon>Oomycota</taxon>
        <taxon>Peronosporomycetes</taxon>
        <taxon>Peronosporales</taxon>
        <taxon>Peronosporaceae</taxon>
        <taxon>Phytophthora</taxon>
    </lineage>
</organism>
<dbReference type="AlphaFoldDB" id="A0A8T1ART6"/>
<protein>
    <submittedName>
        <fullName evidence="1">Uncharacterized protein</fullName>
    </submittedName>
</protein>
<evidence type="ECO:0000313" key="3">
    <source>
        <dbReference type="Proteomes" id="UP000774804"/>
    </source>
</evidence>
<accession>A0A8T1ART6</accession>
<dbReference type="Proteomes" id="UP000774804">
    <property type="component" value="Unassembled WGS sequence"/>
</dbReference>